<evidence type="ECO:0000256" key="1">
    <source>
        <dbReference type="SAM" id="Phobius"/>
    </source>
</evidence>
<keyword evidence="1" id="KW-0472">Membrane</keyword>
<dbReference type="EMBL" id="CP043732">
    <property type="protein sequence ID" value="QMU97783.1"/>
    <property type="molecule type" value="Genomic_DNA"/>
</dbReference>
<sequence>MRSRSWPLWAAFLGAHLLVAVSGWLLPSQPMGDVVLVYQPWSAAALGGGTIVGVTENWVYPQLALLPMLLAQPLALPFVPLLGTAGAYLVGWAVLVTVCDALGLAVLLRDAGRPRRLAAWFWIAALLLLGPIAMYRIDAITLPVALAGGLWLATHPRLGASMLAVGAWIKIWPGALLVAAVAAGRHRMELLITAASATAVIVVALLGLGAGDRLLGFLTAQTGRGLQIEAVAATPFLWAATRGEARIEYSLDILTYQVIAPAATAIAAAMTPLMVLAFGGILALGVVRARAGARWQRLLPPLALALITALIVTNKVGSPQFTVWLIAPAMLWIVFDRARAHAPAALVLLLCALTFSVYPLTYAGLLAADALPVLLLTVRNGMLVVLLVVALRAVLRTPTPAR</sequence>
<name>A0A7D8AHG8_9MICO</name>
<dbReference type="Proteomes" id="UP000515708">
    <property type="component" value="Chromosome"/>
</dbReference>
<dbReference type="AlphaFoldDB" id="A0A7D8AHG8"/>
<gene>
    <name evidence="2" type="ORF">FVO59_11620</name>
</gene>
<feature type="transmembrane region" description="Helical" evidence="1">
    <location>
        <begin position="258"/>
        <end position="286"/>
    </location>
</feature>
<organism evidence="2 3">
    <name type="scientific">Microbacterium esteraromaticum</name>
    <dbReference type="NCBI Taxonomy" id="57043"/>
    <lineage>
        <taxon>Bacteria</taxon>
        <taxon>Bacillati</taxon>
        <taxon>Actinomycetota</taxon>
        <taxon>Actinomycetes</taxon>
        <taxon>Micrococcales</taxon>
        <taxon>Microbacteriaceae</taxon>
        <taxon>Microbacterium</taxon>
    </lineage>
</organism>
<proteinExistence type="predicted"/>
<reference evidence="2 3" key="1">
    <citation type="journal article" date="2020" name="Front. Microbiol.">
        <title>Design of Bacterial Strain-Specific qPCR Assays Using NGS Data and Publicly Available Resources and Its Application to Track Biocontrol Strains.</title>
        <authorList>
            <person name="Hernandez I."/>
            <person name="Sant C."/>
            <person name="Martinez R."/>
            <person name="Fernandez C."/>
        </authorList>
    </citation>
    <scope>NUCLEOTIDE SEQUENCE [LARGE SCALE GENOMIC DNA]</scope>
    <source>
        <strain evidence="2 3">B24</strain>
    </source>
</reference>
<protein>
    <recommendedName>
        <fullName evidence="4">DUF2029 domain-containing protein</fullName>
    </recommendedName>
</protein>
<dbReference type="RefSeq" id="WP_182252782.1">
    <property type="nucleotide sequence ID" value="NZ_CP043732.1"/>
</dbReference>
<feature type="transmembrane region" description="Helical" evidence="1">
    <location>
        <begin position="345"/>
        <end position="367"/>
    </location>
</feature>
<accession>A0A7D8AHG8</accession>
<feature type="transmembrane region" description="Helical" evidence="1">
    <location>
        <begin position="119"/>
        <end position="137"/>
    </location>
</feature>
<feature type="transmembrane region" description="Helical" evidence="1">
    <location>
        <begin position="373"/>
        <end position="395"/>
    </location>
</feature>
<evidence type="ECO:0000313" key="3">
    <source>
        <dbReference type="Proteomes" id="UP000515708"/>
    </source>
</evidence>
<keyword evidence="1" id="KW-1133">Transmembrane helix</keyword>
<feature type="transmembrane region" description="Helical" evidence="1">
    <location>
        <begin position="190"/>
        <end position="210"/>
    </location>
</feature>
<evidence type="ECO:0008006" key="4">
    <source>
        <dbReference type="Google" id="ProtNLM"/>
    </source>
</evidence>
<evidence type="ECO:0000313" key="2">
    <source>
        <dbReference type="EMBL" id="QMU97783.1"/>
    </source>
</evidence>
<keyword evidence="1" id="KW-0812">Transmembrane</keyword>
<feature type="transmembrane region" description="Helical" evidence="1">
    <location>
        <begin position="157"/>
        <end position="183"/>
    </location>
</feature>
<feature type="transmembrane region" description="Helical" evidence="1">
    <location>
        <begin position="85"/>
        <end position="107"/>
    </location>
</feature>